<dbReference type="SUPFAM" id="SSF52402">
    <property type="entry name" value="Adenine nucleotide alpha hydrolases-like"/>
    <property type="match status" value="1"/>
</dbReference>
<dbReference type="GO" id="GO:0005737">
    <property type="term" value="C:cytoplasm"/>
    <property type="evidence" value="ECO:0007669"/>
    <property type="project" value="UniProtKB-SubCell"/>
</dbReference>
<dbReference type="AlphaFoldDB" id="A0A1X7GG07"/>
<comment type="similarity">
    <text evidence="1 2">Belongs to the universal stress protein A family.</text>
</comment>
<dbReference type="InterPro" id="IPR006015">
    <property type="entry name" value="Universal_stress_UspA"/>
</dbReference>
<dbReference type="Proteomes" id="UP000192911">
    <property type="component" value="Unassembled WGS sequence"/>
</dbReference>
<dbReference type="GeneID" id="95552814"/>
<dbReference type="Pfam" id="PF00582">
    <property type="entry name" value="Usp"/>
    <property type="match status" value="1"/>
</dbReference>
<sequence length="154" mass="16658">MYRNIMLAVDDSPSSRKATREAVSMAALAKATIHAVYVVDKSALFNYGGYYDPNALVDALRSEGKAALSQVHDACLAAGVACEEEIIETEGIADHIENALQRYVERCGADLAVMGTHGRRGVQRLVLGSVAERFLRFSTCPVMLVRGEPGEKNV</sequence>
<keyword evidence="2" id="KW-0963">Cytoplasm</keyword>
<evidence type="ECO:0000313" key="4">
    <source>
        <dbReference type="EMBL" id="SMF69138.1"/>
    </source>
</evidence>
<organism evidence="4 5">
    <name type="scientific">Trinickia caryophylli</name>
    <name type="common">Paraburkholderia caryophylli</name>
    <dbReference type="NCBI Taxonomy" id="28094"/>
    <lineage>
        <taxon>Bacteria</taxon>
        <taxon>Pseudomonadati</taxon>
        <taxon>Pseudomonadota</taxon>
        <taxon>Betaproteobacteria</taxon>
        <taxon>Burkholderiales</taxon>
        <taxon>Burkholderiaceae</taxon>
        <taxon>Trinickia</taxon>
    </lineage>
</organism>
<dbReference type="PANTHER" id="PTHR46268">
    <property type="entry name" value="STRESS RESPONSE PROTEIN NHAX"/>
    <property type="match status" value="1"/>
</dbReference>
<dbReference type="OrthoDB" id="8547832at2"/>
<gene>
    <name evidence="4" type="ORF">SAMN06295900_115130</name>
</gene>
<dbReference type="CDD" id="cd00293">
    <property type="entry name" value="USP-like"/>
    <property type="match status" value="1"/>
</dbReference>
<feature type="domain" description="UspA" evidence="3">
    <location>
        <begin position="1"/>
        <end position="146"/>
    </location>
</feature>
<dbReference type="STRING" id="28094.SAMN06295900_115130"/>
<proteinExistence type="inferred from homology"/>
<comment type="subcellular location">
    <subcellularLocation>
        <location evidence="2">Cytoplasm</location>
    </subcellularLocation>
</comment>
<dbReference type="RefSeq" id="WP_085229728.1">
    <property type="nucleotide sequence ID" value="NZ_BSQD01000008.1"/>
</dbReference>
<dbReference type="EMBL" id="FXAH01000015">
    <property type="protein sequence ID" value="SMF69138.1"/>
    <property type="molecule type" value="Genomic_DNA"/>
</dbReference>
<accession>A0A1X7GG07</accession>
<evidence type="ECO:0000259" key="3">
    <source>
        <dbReference type="Pfam" id="PF00582"/>
    </source>
</evidence>
<dbReference type="PRINTS" id="PR01438">
    <property type="entry name" value="UNVRSLSTRESS"/>
</dbReference>
<evidence type="ECO:0000313" key="5">
    <source>
        <dbReference type="Proteomes" id="UP000192911"/>
    </source>
</evidence>
<protein>
    <recommendedName>
        <fullName evidence="2">Universal stress protein</fullName>
    </recommendedName>
</protein>
<dbReference type="InterPro" id="IPR006016">
    <property type="entry name" value="UspA"/>
</dbReference>
<evidence type="ECO:0000256" key="1">
    <source>
        <dbReference type="ARBA" id="ARBA00008791"/>
    </source>
</evidence>
<evidence type="ECO:0000256" key="2">
    <source>
        <dbReference type="PIRNR" id="PIRNR006276"/>
    </source>
</evidence>
<dbReference type="Gene3D" id="3.40.50.620">
    <property type="entry name" value="HUPs"/>
    <property type="match status" value="1"/>
</dbReference>
<dbReference type="PIRSF" id="PIRSF006276">
    <property type="entry name" value="UspA"/>
    <property type="match status" value="1"/>
</dbReference>
<reference evidence="5" key="1">
    <citation type="submission" date="2017-04" db="EMBL/GenBank/DDBJ databases">
        <authorList>
            <person name="Varghese N."/>
            <person name="Submissions S."/>
        </authorList>
    </citation>
    <scope>NUCLEOTIDE SEQUENCE [LARGE SCALE GENOMIC DNA]</scope>
    <source>
        <strain evidence="5">Ballard 720</strain>
    </source>
</reference>
<name>A0A1X7GG07_TRICW</name>
<keyword evidence="5" id="KW-1185">Reference proteome</keyword>
<dbReference type="PANTHER" id="PTHR46268:SF6">
    <property type="entry name" value="UNIVERSAL STRESS PROTEIN UP12"/>
    <property type="match status" value="1"/>
</dbReference>
<dbReference type="InterPro" id="IPR014729">
    <property type="entry name" value="Rossmann-like_a/b/a_fold"/>
</dbReference>